<dbReference type="SUPFAM" id="SSF55904">
    <property type="entry name" value="Ornithine decarboxylase C-terminal domain"/>
    <property type="match status" value="1"/>
</dbReference>
<evidence type="ECO:0000256" key="1">
    <source>
        <dbReference type="ARBA" id="ARBA00001933"/>
    </source>
</evidence>
<dbReference type="EMBL" id="PXYT01000006">
    <property type="protein sequence ID" value="PSR30851.1"/>
    <property type="molecule type" value="Genomic_DNA"/>
</dbReference>
<dbReference type="Pfam" id="PF01276">
    <property type="entry name" value="OKR_DC_1"/>
    <property type="match status" value="1"/>
</dbReference>
<evidence type="ECO:0000256" key="4">
    <source>
        <dbReference type="ARBA" id="ARBA00022898"/>
    </source>
</evidence>
<evidence type="ECO:0000313" key="9">
    <source>
        <dbReference type="Proteomes" id="UP000242699"/>
    </source>
</evidence>
<dbReference type="PANTHER" id="PTHR43277">
    <property type="entry name" value="ARGININE DECARBOXYLASE"/>
    <property type="match status" value="1"/>
</dbReference>
<dbReference type="GO" id="GO:0016831">
    <property type="term" value="F:carboxy-lyase activity"/>
    <property type="evidence" value="ECO:0007669"/>
    <property type="project" value="UniProtKB-KW"/>
</dbReference>
<gene>
    <name evidence="8" type="ORF">C7B43_04125</name>
</gene>
<evidence type="ECO:0000256" key="2">
    <source>
        <dbReference type="ARBA" id="ARBA00010671"/>
    </source>
</evidence>
<dbReference type="AlphaFoldDB" id="A0A2T2X8L4"/>
<protein>
    <submittedName>
        <fullName evidence="8">Arginine decarboxylase</fullName>
    </submittedName>
</protein>
<dbReference type="InterPro" id="IPR015424">
    <property type="entry name" value="PyrdxlP-dep_Trfase"/>
</dbReference>
<dbReference type="PANTHER" id="PTHR43277:SF4">
    <property type="entry name" value="ARGININE DECARBOXYLASE"/>
    <property type="match status" value="1"/>
</dbReference>
<accession>A0A2T2X8L4</accession>
<keyword evidence="4" id="KW-0663">Pyridoxal phosphate</keyword>
<evidence type="ECO:0000259" key="7">
    <source>
        <dbReference type="Pfam" id="PF03711"/>
    </source>
</evidence>
<dbReference type="SUPFAM" id="SSF53383">
    <property type="entry name" value="PLP-dependent transferases"/>
    <property type="match status" value="1"/>
</dbReference>
<evidence type="ECO:0000259" key="6">
    <source>
        <dbReference type="Pfam" id="PF01276"/>
    </source>
</evidence>
<keyword evidence="3" id="KW-0210">Decarboxylase</keyword>
<dbReference type="InterPro" id="IPR008286">
    <property type="entry name" value="Prn/Lys/Arg_de-COase_C"/>
</dbReference>
<proteinExistence type="inferred from homology"/>
<evidence type="ECO:0000313" key="8">
    <source>
        <dbReference type="EMBL" id="PSR30851.1"/>
    </source>
</evidence>
<organism evidence="8 9">
    <name type="scientific">Sulfobacillus benefaciens</name>
    <dbReference type="NCBI Taxonomy" id="453960"/>
    <lineage>
        <taxon>Bacteria</taxon>
        <taxon>Bacillati</taxon>
        <taxon>Bacillota</taxon>
        <taxon>Clostridia</taxon>
        <taxon>Eubacteriales</taxon>
        <taxon>Clostridiales Family XVII. Incertae Sedis</taxon>
        <taxon>Sulfobacillus</taxon>
    </lineage>
</organism>
<dbReference type="Pfam" id="PF03711">
    <property type="entry name" value="OKR_DC_1_C"/>
    <property type="match status" value="1"/>
</dbReference>
<dbReference type="Proteomes" id="UP000242699">
    <property type="component" value="Unassembled WGS sequence"/>
</dbReference>
<reference evidence="8 9" key="1">
    <citation type="journal article" date="2014" name="BMC Genomics">
        <title>Comparison of environmental and isolate Sulfobacillus genomes reveals diverse carbon, sulfur, nitrogen, and hydrogen metabolisms.</title>
        <authorList>
            <person name="Justice N.B."/>
            <person name="Norman A."/>
            <person name="Brown C.T."/>
            <person name="Singh A."/>
            <person name="Thomas B.C."/>
            <person name="Banfield J.F."/>
        </authorList>
    </citation>
    <scope>NUCLEOTIDE SEQUENCE [LARGE SCALE GENOMIC DNA]</scope>
    <source>
        <strain evidence="8">AMDSBA1</strain>
    </source>
</reference>
<comment type="cofactor">
    <cofactor evidence="1">
        <name>pyridoxal 5'-phosphate</name>
        <dbReference type="ChEBI" id="CHEBI:597326"/>
    </cofactor>
</comment>
<dbReference type="InterPro" id="IPR052357">
    <property type="entry name" value="Orn_Lys_Arg_decarboxylase-I"/>
</dbReference>
<dbReference type="Gene3D" id="3.90.100.10">
    <property type="entry name" value="Orn/Lys/Arg decarboxylase, C-terminal domain"/>
    <property type="match status" value="1"/>
</dbReference>
<keyword evidence="5" id="KW-0456">Lyase</keyword>
<dbReference type="InterPro" id="IPR015421">
    <property type="entry name" value="PyrdxlP-dep_Trfase_major"/>
</dbReference>
<dbReference type="InterPro" id="IPR036633">
    <property type="entry name" value="Prn/Lys/Arg_de-COase_C_sf"/>
</dbReference>
<evidence type="ECO:0000256" key="5">
    <source>
        <dbReference type="ARBA" id="ARBA00023239"/>
    </source>
</evidence>
<comment type="similarity">
    <text evidence="2">Belongs to the Orn/Lys/Arg decarboxylase class-I family.</text>
</comment>
<feature type="domain" description="Orn/Lys/Arg decarboxylase C-terminal" evidence="7">
    <location>
        <begin position="402"/>
        <end position="450"/>
    </location>
</feature>
<comment type="caution">
    <text evidence="8">The sequence shown here is derived from an EMBL/GenBank/DDBJ whole genome shotgun (WGS) entry which is preliminary data.</text>
</comment>
<dbReference type="Gene3D" id="3.40.640.10">
    <property type="entry name" value="Type I PLP-dependent aspartate aminotransferase-like (Major domain)"/>
    <property type="match status" value="1"/>
</dbReference>
<name>A0A2T2X8L4_9FIRM</name>
<feature type="domain" description="Orn/Lys/Arg decarboxylases family 1 pyridoxal-P attachment site" evidence="6">
    <location>
        <begin position="18"/>
        <end position="298"/>
    </location>
</feature>
<sequence length="488" mass="54541">MGYEEEIPEQWKGGSTLTPIIQALDHYTAQGRARWHTPGHKGRFSLPYLVSEWDVTEVRELTPKSIGMDVIRQSEDLMAESFGVLKSRYSVQGATLPVMAAVMAASPPRSRVVVDRIAHQSVHSALVLGNLEPVWAYSSQGPGAYPLPVDDKERARLIMESRPQAVVVTNPTYEGLSAPLVETHRVCRELNIALIVDEAHGTHFFGHEGFPATALIQGADLVCHGAHKTEVSLTQTGILHINTSAGWIPRVQEAWDMLATSSPSYLLLASLDYLQYLRHHDNYHQSWNSLAKNMRKMWHTWENEGLFILQSWWERQGGQADPAKLTVVGDGQRLLDAMEPFGVEEKSDPLGVTLIVTPQDDTEVIARALEHCARTCSGGRLIGERRRLWPHARQVVSPYTAWHAEREWVPLSLASNRIAARSLIPYPPGIPIVVPGERIDSDVILWLEENRAWYPRRTGDLRGVEKAFDPLSPGRGEEGLWVVKEAVS</sequence>
<dbReference type="InterPro" id="IPR000310">
    <property type="entry name" value="Orn/Lys/Arg_deCO2ase_major_dom"/>
</dbReference>
<evidence type="ECO:0000256" key="3">
    <source>
        <dbReference type="ARBA" id="ARBA00022793"/>
    </source>
</evidence>